<dbReference type="OMA" id="VVWGANH"/>
<evidence type="ECO:0000313" key="3">
    <source>
        <dbReference type="EMBL" id="RFU35780.1"/>
    </source>
</evidence>
<dbReference type="PANTHER" id="PTHR22946">
    <property type="entry name" value="DIENELACTONE HYDROLASE DOMAIN-CONTAINING PROTEIN-RELATED"/>
    <property type="match status" value="1"/>
</dbReference>
<reference evidence="3 4" key="1">
    <citation type="submission" date="2018-05" db="EMBL/GenBank/DDBJ databases">
        <title>Draft genome sequence of Scytalidium lignicola DSM 105466, a ubiquitous saprotrophic fungus.</title>
        <authorList>
            <person name="Buettner E."/>
            <person name="Gebauer A.M."/>
            <person name="Hofrichter M."/>
            <person name="Liers C."/>
            <person name="Kellner H."/>
        </authorList>
    </citation>
    <scope>NUCLEOTIDE SEQUENCE [LARGE SCALE GENOMIC DNA]</scope>
    <source>
        <strain evidence="3 4">DSM 105466</strain>
    </source>
</reference>
<dbReference type="Pfam" id="PF12697">
    <property type="entry name" value="Abhydrolase_6"/>
    <property type="match status" value="1"/>
</dbReference>
<protein>
    <recommendedName>
        <fullName evidence="2">AB hydrolase-1 domain-containing protein</fullName>
    </recommendedName>
</protein>
<feature type="non-terminal residue" evidence="3">
    <location>
        <position position="1"/>
    </location>
</feature>
<dbReference type="STRING" id="5539.A0A3E2HQZ0"/>
<dbReference type="EMBL" id="NCSJ02000005">
    <property type="protein sequence ID" value="RFU35780.1"/>
    <property type="molecule type" value="Genomic_DNA"/>
</dbReference>
<proteinExistence type="inferred from homology"/>
<keyword evidence="4" id="KW-1185">Reference proteome</keyword>
<evidence type="ECO:0000259" key="2">
    <source>
        <dbReference type="Pfam" id="PF12697"/>
    </source>
</evidence>
<comment type="similarity">
    <text evidence="1">Belongs to the AB hydrolase superfamily. FUS2 hydrolase family.</text>
</comment>
<dbReference type="Proteomes" id="UP000258309">
    <property type="component" value="Unassembled WGS sequence"/>
</dbReference>
<name>A0A3E2HQZ0_SCYLI</name>
<accession>A0A3E2HQZ0</accession>
<dbReference type="AlphaFoldDB" id="A0A3E2HQZ0"/>
<feature type="non-terminal residue" evidence="3">
    <location>
        <position position="403"/>
    </location>
</feature>
<dbReference type="InterPro" id="IPR029058">
    <property type="entry name" value="AB_hydrolase_fold"/>
</dbReference>
<organism evidence="3 4">
    <name type="scientific">Scytalidium lignicola</name>
    <name type="common">Hyphomycete</name>
    <dbReference type="NCBI Taxonomy" id="5539"/>
    <lineage>
        <taxon>Eukaryota</taxon>
        <taxon>Fungi</taxon>
        <taxon>Dikarya</taxon>
        <taxon>Ascomycota</taxon>
        <taxon>Pezizomycotina</taxon>
        <taxon>Leotiomycetes</taxon>
        <taxon>Leotiomycetes incertae sedis</taxon>
        <taxon>Scytalidium</taxon>
    </lineage>
</organism>
<dbReference type="Gene3D" id="1.20.1440.110">
    <property type="entry name" value="acylaminoacyl peptidase"/>
    <property type="match status" value="1"/>
</dbReference>
<dbReference type="Gene3D" id="3.40.50.1820">
    <property type="entry name" value="alpha/beta hydrolase"/>
    <property type="match status" value="1"/>
</dbReference>
<dbReference type="PANTHER" id="PTHR22946:SF12">
    <property type="entry name" value="CONIDIAL PIGMENT BIOSYNTHESIS PROTEIN AYG1 (AFU_ORTHOLOGUE AFUA_2G17550)"/>
    <property type="match status" value="1"/>
</dbReference>
<evidence type="ECO:0000256" key="1">
    <source>
        <dbReference type="ARBA" id="ARBA00038115"/>
    </source>
</evidence>
<dbReference type="SUPFAM" id="SSF53474">
    <property type="entry name" value="alpha/beta-Hydrolases"/>
    <property type="match status" value="1"/>
</dbReference>
<evidence type="ECO:0000313" key="4">
    <source>
        <dbReference type="Proteomes" id="UP000258309"/>
    </source>
</evidence>
<dbReference type="InterPro" id="IPR050261">
    <property type="entry name" value="FrsA_esterase"/>
</dbReference>
<comment type="caution">
    <text evidence="3">The sequence shown here is derived from an EMBL/GenBank/DDBJ whole genome shotgun (WGS) entry which is preliminary data.</text>
</comment>
<feature type="domain" description="AB hydrolase-1" evidence="2">
    <location>
        <begin position="172"/>
        <end position="381"/>
    </location>
</feature>
<dbReference type="OrthoDB" id="249703at2759"/>
<dbReference type="InterPro" id="IPR000073">
    <property type="entry name" value="AB_hydrolase_1"/>
</dbReference>
<sequence>MIHLSTNESFHFELLRTISHARYFGADINEVLQAAGQIEAGNFESYYTEFNNLANRVNSQADQIDRTKYPVSAKDAYFRASNYYRAADFFLHGNAEDPRINDLWKKQTIAFDNAIALMTIPGKRVTLKGESFDIPAIFYTADGDHSNPKPTVIMGNGYDGSQEEMLHSCGFAALERGYNVITYEGPGQPSVRRYQNLGFIAEWEKAVSPVVDYLGTLPEVDITRVALLGYSMGGWLCARAAAFEHRLAAVIAIDGVYDIYQAYSSVMGPQLRALMETGDSNLVDTAVKGLMASGKAPTSLRWGIEQGLWSFAVDSVYEFMSRTKLMTLKGIENKISCPVWVGDAENDQFFEGQPRMVKDALGEKATYVNLTDGDAAANHCHMGAGVLMNQTIFDWFQDIVSKN</sequence>
<gene>
    <name evidence="3" type="ORF">B7463_g569</name>
</gene>